<dbReference type="RefSeq" id="XP_007734128.1">
    <property type="nucleotide sequence ID" value="XM_007735938.1"/>
</dbReference>
<name>W9XY17_9EURO</name>
<protein>
    <submittedName>
        <fullName evidence="1">Uncharacterized protein</fullName>
    </submittedName>
</protein>
<proteinExistence type="predicted"/>
<evidence type="ECO:0000313" key="1">
    <source>
        <dbReference type="EMBL" id="EXJ85143.1"/>
    </source>
</evidence>
<sequence>MCLPLEFHIPSPEPRRAIEHLKDINCQRPSTIQWLKFHQVNMQEHTLPLFQPPLRRRNPHPVVAQFKEKNSRHKQEKAGMFREM</sequence>
<gene>
    <name evidence="1" type="ORF">A1O3_05818</name>
</gene>
<dbReference type="Proteomes" id="UP000019478">
    <property type="component" value="Unassembled WGS sequence"/>
</dbReference>
<evidence type="ECO:0000313" key="2">
    <source>
        <dbReference type="Proteomes" id="UP000019478"/>
    </source>
</evidence>
<reference evidence="1 2" key="1">
    <citation type="submission" date="2013-03" db="EMBL/GenBank/DDBJ databases">
        <title>The Genome Sequence of Capronia epimyces CBS 606.96.</title>
        <authorList>
            <consortium name="The Broad Institute Genomics Platform"/>
            <person name="Cuomo C."/>
            <person name="de Hoog S."/>
            <person name="Gorbushina A."/>
            <person name="Walker B."/>
            <person name="Young S.K."/>
            <person name="Zeng Q."/>
            <person name="Gargeya S."/>
            <person name="Fitzgerald M."/>
            <person name="Haas B."/>
            <person name="Abouelleil A."/>
            <person name="Allen A.W."/>
            <person name="Alvarado L."/>
            <person name="Arachchi H.M."/>
            <person name="Berlin A.M."/>
            <person name="Chapman S.B."/>
            <person name="Gainer-Dewar J."/>
            <person name="Goldberg J."/>
            <person name="Griggs A."/>
            <person name="Gujja S."/>
            <person name="Hansen M."/>
            <person name="Howarth C."/>
            <person name="Imamovic A."/>
            <person name="Ireland A."/>
            <person name="Larimer J."/>
            <person name="McCowan C."/>
            <person name="Murphy C."/>
            <person name="Pearson M."/>
            <person name="Poon T.W."/>
            <person name="Priest M."/>
            <person name="Roberts A."/>
            <person name="Saif S."/>
            <person name="Shea T."/>
            <person name="Sisk P."/>
            <person name="Sykes S."/>
            <person name="Wortman J."/>
            <person name="Nusbaum C."/>
            <person name="Birren B."/>
        </authorList>
    </citation>
    <scope>NUCLEOTIDE SEQUENCE [LARGE SCALE GENOMIC DNA]</scope>
    <source>
        <strain evidence="1 2">CBS 606.96</strain>
    </source>
</reference>
<comment type="caution">
    <text evidence="1">The sequence shown here is derived from an EMBL/GenBank/DDBJ whole genome shotgun (WGS) entry which is preliminary data.</text>
</comment>
<organism evidence="1 2">
    <name type="scientific">Capronia epimyces CBS 606.96</name>
    <dbReference type="NCBI Taxonomy" id="1182542"/>
    <lineage>
        <taxon>Eukaryota</taxon>
        <taxon>Fungi</taxon>
        <taxon>Dikarya</taxon>
        <taxon>Ascomycota</taxon>
        <taxon>Pezizomycotina</taxon>
        <taxon>Eurotiomycetes</taxon>
        <taxon>Chaetothyriomycetidae</taxon>
        <taxon>Chaetothyriales</taxon>
        <taxon>Herpotrichiellaceae</taxon>
        <taxon>Capronia</taxon>
    </lineage>
</organism>
<dbReference type="GeneID" id="19169928"/>
<dbReference type="AlphaFoldDB" id="W9XY17"/>
<accession>W9XY17</accession>
<dbReference type="HOGENOM" id="CLU_2527231_0_0_1"/>
<keyword evidence="2" id="KW-1185">Reference proteome</keyword>
<dbReference type="EMBL" id="AMGY01000004">
    <property type="protein sequence ID" value="EXJ85143.1"/>
    <property type="molecule type" value="Genomic_DNA"/>
</dbReference>